<dbReference type="AlphaFoldDB" id="A0A4Q0MGE3"/>
<dbReference type="Proteomes" id="UP000290848">
    <property type="component" value="Unassembled WGS sequence"/>
</dbReference>
<keyword evidence="1" id="KW-0732">Signal</keyword>
<organism evidence="2 3">
    <name type="scientific">Arcticibacter tournemirensis</name>
    <dbReference type="NCBI Taxonomy" id="699437"/>
    <lineage>
        <taxon>Bacteria</taxon>
        <taxon>Pseudomonadati</taxon>
        <taxon>Bacteroidota</taxon>
        <taxon>Sphingobacteriia</taxon>
        <taxon>Sphingobacteriales</taxon>
        <taxon>Sphingobacteriaceae</taxon>
        <taxon>Arcticibacter</taxon>
    </lineage>
</organism>
<gene>
    <name evidence="2" type="ORF">EKH83_02005</name>
</gene>
<dbReference type="RefSeq" id="WP_128767702.1">
    <property type="nucleotide sequence ID" value="NZ_RXOC01000001.1"/>
</dbReference>
<reference evidence="2 3" key="1">
    <citation type="submission" date="2018-12" db="EMBL/GenBank/DDBJ databases">
        <title>The Draft Genome Sequence of the Soil Bacterium Pedobacter tournemirensis R1.</title>
        <authorList>
            <person name="He J."/>
        </authorList>
    </citation>
    <scope>NUCLEOTIDE SEQUENCE [LARGE SCALE GENOMIC DNA]</scope>
    <source>
        <strain evidence="2 3">R1</strain>
    </source>
</reference>
<name>A0A4Q0MGE3_9SPHI</name>
<protein>
    <submittedName>
        <fullName evidence="2">Copper amine oxidase</fullName>
    </submittedName>
</protein>
<proteinExistence type="predicted"/>
<comment type="caution">
    <text evidence="2">The sequence shown here is derived from an EMBL/GenBank/DDBJ whole genome shotgun (WGS) entry which is preliminary data.</text>
</comment>
<evidence type="ECO:0000313" key="3">
    <source>
        <dbReference type="Proteomes" id="UP000290848"/>
    </source>
</evidence>
<feature type="chain" id="PRO_5020313302" evidence="1">
    <location>
        <begin position="25"/>
        <end position="401"/>
    </location>
</feature>
<evidence type="ECO:0000313" key="2">
    <source>
        <dbReference type="EMBL" id="RXF72518.1"/>
    </source>
</evidence>
<evidence type="ECO:0000256" key="1">
    <source>
        <dbReference type="SAM" id="SignalP"/>
    </source>
</evidence>
<accession>A0A4Q0MGE3</accession>
<sequence length="401" mass="44016">MKKKFNRRTTTLVCILGVCLSACSVLPVSGQKLTPQQNSAILTAKRGGIVELKDFLTEKLPRIEYNKLILPGPQFIISDDPEYIRVPEAIALRENVQPGAVRLYLYNVNGVVEPAKIERKITALIKNTGKTIMHFRMLKYSSQVPSSNYFQIGKQGLADYFASNGEERIRTIEPGQAIAIDDKLEKNVVKYDELVHGIYEFVIDQPGEISILQTAPSIAGPAALKKIKNIIPTSHQNAGRGLFGVSNYQIVPKETYETGKGVAQIIVADGEKDPWVAGIESFSGEQAELAGNYGVMYDIEMKWKSTDGKGLALVTWNSRSANSQWCGGMATSMIISKGKYSEGIIQLPSDRLITKGDPEAIVIQVFPPAKNGEEQTIKLKYSPPGASCLPTPLIFIPVDIE</sequence>
<feature type="signal peptide" evidence="1">
    <location>
        <begin position="1"/>
        <end position="24"/>
    </location>
</feature>
<dbReference type="EMBL" id="RXOC01000001">
    <property type="protein sequence ID" value="RXF72518.1"/>
    <property type="molecule type" value="Genomic_DNA"/>
</dbReference>